<name>A0A1G5V7Y2_9FIRM</name>
<sequence>MHFGGSKGFLTLVLFLVAGALLGSMLGSFLETENLTGILAYLCKTYEVFNLNDVMMNLGVLQFHFGLRIAPNLMSIIGLCIAAWLFNRF</sequence>
<feature type="transmembrane region" description="Helical" evidence="1">
    <location>
        <begin position="64"/>
        <end position="86"/>
    </location>
</feature>
<evidence type="ECO:0008006" key="4">
    <source>
        <dbReference type="Google" id="ProtNLM"/>
    </source>
</evidence>
<organism evidence="2 3">
    <name type="scientific">Allisonella histaminiformans</name>
    <dbReference type="NCBI Taxonomy" id="209880"/>
    <lineage>
        <taxon>Bacteria</taxon>
        <taxon>Bacillati</taxon>
        <taxon>Bacillota</taxon>
        <taxon>Negativicutes</taxon>
        <taxon>Veillonellales</taxon>
        <taxon>Veillonellaceae</taxon>
        <taxon>Allisonella</taxon>
    </lineage>
</organism>
<gene>
    <name evidence="2" type="ORF">SAMN02910343_00455</name>
</gene>
<dbReference type="Proteomes" id="UP000199689">
    <property type="component" value="Unassembled WGS sequence"/>
</dbReference>
<dbReference type="OrthoDB" id="1683201at2"/>
<dbReference type="AlphaFoldDB" id="A0A1G5V7Y2"/>
<evidence type="ECO:0000313" key="3">
    <source>
        <dbReference type="Proteomes" id="UP000199689"/>
    </source>
</evidence>
<keyword evidence="1" id="KW-1133">Transmembrane helix</keyword>
<evidence type="ECO:0000313" key="2">
    <source>
        <dbReference type="EMBL" id="SDA42041.1"/>
    </source>
</evidence>
<keyword evidence="1" id="KW-0472">Membrane</keyword>
<keyword evidence="1" id="KW-0812">Transmembrane</keyword>
<protein>
    <recommendedName>
        <fullName evidence="4">DUF4321 domain-containing protein</fullName>
    </recommendedName>
</protein>
<dbReference type="InterPro" id="IPR025470">
    <property type="entry name" value="DUF4321"/>
</dbReference>
<dbReference type="STRING" id="209880.SAMN02910343_00455"/>
<dbReference type="Pfam" id="PF14209">
    <property type="entry name" value="DUF4321"/>
    <property type="match status" value="1"/>
</dbReference>
<reference evidence="2 3" key="1">
    <citation type="submission" date="2016-10" db="EMBL/GenBank/DDBJ databases">
        <authorList>
            <person name="de Groot N.N."/>
        </authorList>
    </citation>
    <scope>NUCLEOTIDE SEQUENCE [LARGE SCALE GENOMIC DNA]</scope>
    <source>
        <strain evidence="2 3">DSM 15230</strain>
    </source>
</reference>
<accession>A0A1G5V7Y2</accession>
<keyword evidence="3" id="KW-1185">Reference proteome</keyword>
<evidence type="ECO:0000256" key="1">
    <source>
        <dbReference type="SAM" id="Phobius"/>
    </source>
</evidence>
<dbReference type="RefSeq" id="WP_091363405.1">
    <property type="nucleotide sequence ID" value="NZ_CAUWGZ010000010.1"/>
</dbReference>
<dbReference type="EMBL" id="FMXA01000005">
    <property type="protein sequence ID" value="SDA42041.1"/>
    <property type="molecule type" value="Genomic_DNA"/>
</dbReference>
<proteinExistence type="predicted"/>